<sequence length="387" mass="43533">MINRILQNDQINVENEYAILKFVLSWIKHQTDKIAITDLLKNVRLSLILESALEETLENPLVKKDRNCVEYIKDVIKNSKTEQTRAFETEDVMVVMWSSSYIPGLHLACFSFVNNSWYQLPGLPTHSTGGSYGSCSNDSDIYICGGSGNPTAFHRFNFPSNKWQKLGPIELKYGRADHAMVIKNDNLYILGGSQDRIVVWPYVDKYNITENSWNRMGSLSIAVSNPSCAIFNESIIVFGGNKSFCEFSSAIQMYDLTTNSCSSFSKLPIMCSFSGLVMNEDVAYIVGPKGDVVLYDHGKDPVVLGSVHKQTMFGFGTAFYNGKVFVIGGSSDRMESTEARSFDVVSKTTSMTNRNMKVPAKKESNQYFMIIHNIRKSLLILENLYKD</sequence>
<gene>
    <name evidence="5" type="ORF">MGAL_10B023711</name>
</gene>
<protein>
    <recommendedName>
        <fullName evidence="7">BACK domain-containing protein</fullName>
    </recommendedName>
</protein>
<dbReference type="InterPro" id="IPR011705">
    <property type="entry name" value="BACK"/>
</dbReference>
<dbReference type="AlphaFoldDB" id="A0A8B6C1V9"/>
<dbReference type="OrthoDB" id="45365at2759"/>
<dbReference type="PANTHER" id="PTHR45632">
    <property type="entry name" value="LD33804P"/>
    <property type="match status" value="1"/>
</dbReference>
<dbReference type="InterPro" id="IPR056737">
    <property type="entry name" value="Beta-prop_ATRN-MKLN-like"/>
</dbReference>
<keyword evidence="2" id="KW-0677">Repeat</keyword>
<name>A0A8B6C1V9_MYTGA</name>
<evidence type="ECO:0000313" key="5">
    <source>
        <dbReference type="EMBL" id="VDH98073.1"/>
    </source>
</evidence>
<dbReference type="Pfam" id="PF07707">
    <property type="entry name" value="BACK"/>
    <property type="match status" value="1"/>
</dbReference>
<evidence type="ECO:0000313" key="6">
    <source>
        <dbReference type="Proteomes" id="UP000596742"/>
    </source>
</evidence>
<dbReference type="Pfam" id="PF24981">
    <property type="entry name" value="Beta-prop_ATRN-LZTR1"/>
    <property type="match status" value="1"/>
</dbReference>
<comment type="caution">
    <text evidence="5">The sequence shown here is derived from an EMBL/GenBank/DDBJ whole genome shotgun (WGS) entry which is preliminary data.</text>
</comment>
<dbReference type="Proteomes" id="UP000596742">
    <property type="component" value="Unassembled WGS sequence"/>
</dbReference>
<evidence type="ECO:0000256" key="2">
    <source>
        <dbReference type="ARBA" id="ARBA00022737"/>
    </source>
</evidence>
<reference evidence="5" key="1">
    <citation type="submission" date="2018-11" db="EMBL/GenBank/DDBJ databases">
        <authorList>
            <person name="Alioto T."/>
            <person name="Alioto T."/>
        </authorList>
    </citation>
    <scope>NUCLEOTIDE SEQUENCE</scope>
</reference>
<organism evidence="5 6">
    <name type="scientific">Mytilus galloprovincialis</name>
    <name type="common">Mediterranean mussel</name>
    <dbReference type="NCBI Taxonomy" id="29158"/>
    <lineage>
        <taxon>Eukaryota</taxon>
        <taxon>Metazoa</taxon>
        <taxon>Spiralia</taxon>
        <taxon>Lophotrochozoa</taxon>
        <taxon>Mollusca</taxon>
        <taxon>Bivalvia</taxon>
        <taxon>Autobranchia</taxon>
        <taxon>Pteriomorphia</taxon>
        <taxon>Mytilida</taxon>
        <taxon>Mytiloidea</taxon>
        <taxon>Mytilidae</taxon>
        <taxon>Mytilinae</taxon>
        <taxon>Mytilus</taxon>
    </lineage>
</organism>
<evidence type="ECO:0008006" key="7">
    <source>
        <dbReference type="Google" id="ProtNLM"/>
    </source>
</evidence>
<dbReference type="Gene3D" id="1.25.40.420">
    <property type="match status" value="1"/>
</dbReference>
<evidence type="ECO:0000259" key="4">
    <source>
        <dbReference type="Pfam" id="PF24981"/>
    </source>
</evidence>
<keyword evidence="6" id="KW-1185">Reference proteome</keyword>
<dbReference type="InterPro" id="IPR006652">
    <property type="entry name" value="Kelch_1"/>
</dbReference>
<dbReference type="SUPFAM" id="SSF117281">
    <property type="entry name" value="Kelch motif"/>
    <property type="match status" value="1"/>
</dbReference>
<feature type="domain" description="BACK" evidence="3">
    <location>
        <begin position="3"/>
        <end position="57"/>
    </location>
</feature>
<evidence type="ECO:0000256" key="1">
    <source>
        <dbReference type="ARBA" id="ARBA00022441"/>
    </source>
</evidence>
<proteinExistence type="predicted"/>
<dbReference type="Gene3D" id="2.120.10.80">
    <property type="entry name" value="Kelch-type beta propeller"/>
    <property type="match status" value="1"/>
</dbReference>
<dbReference type="EMBL" id="UYJE01000974">
    <property type="protein sequence ID" value="VDH98073.1"/>
    <property type="molecule type" value="Genomic_DNA"/>
</dbReference>
<accession>A0A8B6C1V9</accession>
<keyword evidence="1" id="KW-0880">Kelch repeat</keyword>
<dbReference type="PANTHER" id="PTHR45632:SF3">
    <property type="entry name" value="KELCH-LIKE PROTEIN 32"/>
    <property type="match status" value="1"/>
</dbReference>
<feature type="domain" description="Attractin/MKLN-like beta-propeller" evidence="4">
    <location>
        <begin position="142"/>
        <end position="263"/>
    </location>
</feature>
<evidence type="ECO:0000259" key="3">
    <source>
        <dbReference type="Pfam" id="PF07707"/>
    </source>
</evidence>
<dbReference type="SMART" id="SM00612">
    <property type="entry name" value="Kelch"/>
    <property type="match status" value="3"/>
</dbReference>
<dbReference type="InterPro" id="IPR015915">
    <property type="entry name" value="Kelch-typ_b-propeller"/>
</dbReference>